<evidence type="ECO:0000256" key="1">
    <source>
        <dbReference type="ARBA" id="ARBA00004123"/>
    </source>
</evidence>
<evidence type="ECO:0000256" key="10">
    <source>
        <dbReference type="ARBA" id="ARBA00023242"/>
    </source>
</evidence>
<dbReference type="FunFam" id="3.30.160.60:FF:001010">
    <property type="entry name" value="zinc finger protein 64 isoform X3"/>
    <property type="match status" value="1"/>
</dbReference>
<dbReference type="GO" id="GO:0000981">
    <property type="term" value="F:DNA-binding transcription factor activity, RNA polymerase II-specific"/>
    <property type="evidence" value="ECO:0007669"/>
    <property type="project" value="TreeGrafter"/>
</dbReference>
<accession>A0A7M7IXH4</accession>
<dbReference type="FunFam" id="3.30.160.60:FF:000345">
    <property type="entry name" value="Zinc finger protein Gfi-1"/>
    <property type="match status" value="1"/>
</dbReference>
<evidence type="ECO:0000256" key="5">
    <source>
        <dbReference type="ARBA" id="ARBA00022771"/>
    </source>
</evidence>
<keyword evidence="16" id="KW-1185">Reference proteome</keyword>
<keyword evidence="3" id="KW-0479">Metal-binding</keyword>
<dbReference type="InParanoid" id="A0A7M7IXH4"/>
<keyword evidence="4" id="KW-0677">Repeat</keyword>
<evidence type="ECO:0000256" key="4">
    <source>
        <dbReference type="ARBA" id="ARBA00022737"/>
    </source>
</evidence>
<feature type="region of interest" description="Disordered" evidence="13">
    <location>
        <begin position="407"/>
        <end position="443"/>
    </location>
</feature>
<feature type="domain" description="C2H2-type" evidence="14">
    <location>
        <begin position="263"/>
        <end position="296"/>
    </location>
</feature>
<dbReference type="GO" id="GO:0008270">
    <property type="term" value="F:zinc ion binding"/>
    <property type="evidence" value="ECO:0007669"/>
    <property type="project" value="UniProtKB-KW"/>
</dbReference>
<dbReference type="InterPro" id="IPR036236">
    <property type="entry name" value="Znf_C2H2_sf"/>
</dbReference>
<evidence type="ECO:0000256" key="13">
    <source>
        <dbReference type="SAM" id="MobiDB-lite"/>
    </source>
</evidence>
<keyword evidence="5 12" id="KW-0863">Zinc-finger</keyword>
<dbReference type="Pfam" id="PF00096">
    <property type="entry name" value="zf-C2H2"/>
    <property type="match status" value="4"/>
</dbReference>
<feature type="domain" description="C2H2-type" evidence="14">
    <location>
        <begin position="359"/>
        <end position="386"/>
    </location>
</feature>
<feature type="compositionally biased region" description="Low complexity" evidence="13">
    <location>
        <begin position="168"/>
        <end position="181"/>
    </location>
</feature>
<comment type="similarity">
    <text evidence="2">Belongs to the krueppel C2H2-type zinc-finger protein family.</text>
</comment>
<name>A0A7M7IXH4_VARDE</name>
<dbReference type="EnsemblMetazoa" id="XM_022787791">
    <property type="protein sequence ID" value="XP_022643526"/>
    <property type="gene ID" value="LOC111242874"/>
</dbReference>
<dbReference type="Gene3D" id="3.30.160.60">
    <property type="entry name" value="Classic Zinc Finger"/>
    <property type="match status" value="4"/>
</dbReference>
<feature type="region of interest" description="Disordered" evidence="13">
    <location>
        <begin position="18"/>
        <end position="48"/>
    </location>
</feature>
<dbReference type="AlphaFoldDB" id="A0A7M7IXH4"/>
<sequence length="465" mass="50196">MMPRTLLVAREALGVLNRMDRESGTTSRDINSTELHSQGEVTGDDEEEEVDVDVVSEPDDKPLDFSLAAPTQSSILAGGTSQTMLYDPAFYLRMLRELQLQFPSQVTGGSPTTLSNPDLPPATGLHLLSAGFAGFGHAPETSDGSERSSSPPSPSPPQHSPPPLMRVLPASHSHLLHPSSSGNGIQSLQQKLSEAVVKQQHRQQHGTTDNSRNGGHAGPVGLATPPGGLGVHQLGARFGALAAASNSNNFSIRALLGLNTEAFTCHVCQRQFSTSGGLQSHLRRGCGIDPHAPASPSAPSKMFECKQCGKCFKRSSTLSTHLLIHSDTRPYPCEYCGKRFHQKSDMKKHTYTHTGEKPHQCTICGKCFSQSSNLITHMRKHTGFKPFTCRICNKAFQRKIDLKRHCDTKHDPSSDQFEPQGHSALMGRSPPSTPTASVASQSPVHGAFTELRPPATAELSLFRPI</sequence>
<keyword evidence="8" id="KW-0238">DNA-binding</keyword>
<evidence type="ECO:0000256" key="2">
    <source>
        <dbReference type="ARBA" id="ARBA00006991"/>
    </source>
</evidence>
<evidence type="ECO:0000313" key="16">
    <source>
        <dbReference type="Proteomes" id="UP000594260"/>
    </source>
</evidence>
<dbReference type="PANTHER" id="PTHR24388">
    <property type="entry name" value="ZINC FINGER PROTEIN"/>
    <property type="match status" value="1"/>
</dbReference>
<feature type="domain" description="C2H2-type" evidence="14">
    <location>
        <begin position="387"/>
        <end position="415"/>
    </location>
</feature>
<evidence type="ECO:0000256" key="7">
    <source>
        <dbReference type="ARBA" id="ARBA00023015"/>
    </source>
</evidence>
<dbReference type="Pfam" id="PF12874">
    <property type="entry name" value="zf-met"/>
    <property type="match status" value="1"/>
</dbReference>
<evidence type="ECO:0000256" key="3">
    <source>
        <dbReference type="ARBA" id="ARBA00022723"/>
    </source>
</evidence>
<dbReference type="PROSITE" id="PS50157">
    <property type="entry name" value="ZINC_FINGER_C2H2_2"/>
    <property type="match status" value="5"/>
</dbReference>
<feature type="domain" description="C2H2-type" evidence="14">
    <location>
        <begin position="303"/>
        <end position="330"/>
    </location>
</feature>
<evidence type="ECO:0000256" key="6">
    <source>
        <dbReference type="ARBA" id="ARBA00022833"/>
    </source>
</evidence>
<dbReference type="GO" id="GO:0000978">
    <property type="term" value="F:RNA polymerase II cis-regulatory region sequence-specific DNA binding"/>
    <property type="evidence" value="ECO:0007669"/>
    <property type="project" value="TreeGrafter"/>
</dbReference>
<evidence type="ECO:0000256" key="11">
    <source>
        <dbReference type="ARBA" id="ARBA00037948"/>
    </source>
</evidence>
<comment type="subcellular location">
    <subcellularLocation>
        <location evidence="1">Nucleus</location>
    </subcellularLocation>
</comment>
<feature type="compositionally biased region" description="Polar residues" evidence="13">
    <location>
        <begin position="24"/>
        <end position="36"/>
    </location>
</feature>
<evidence type="ECO:0000259" key="14">
    <source>
        <dbReference type="PROSITE" id="PS50157"/>
    </source>
</evidence>
<dbReference type="Proteomes" id="UP000594260">
    <property type="component" value="Unplaced"/>
</dbReference>
<dbReference type="SUPFAM" id="SSF57667">
    <property type="entry name" value="beta-beta-alpha zinc fingers"/>
    <property type="match status" value="2"/>
</dbReference>
<dbReference type="OrthoDB" id="6435435at2759"/>
<dbReference type="InterPro" id="IPR013087">
    <property type="entry name" value="Znf_C2H2_type"/>
</dbReference>
<evidence type="ECO:0000313" key="15">
    <source>
        <dbReference type="EnsemblMetazoa" id="XP_022643526"/>
    </source>
</evidence>
<dbReference type="FunFam" id="3.30.160.60:FF:000245">
    <property type="entry name" value="zinc finger protein Gfi-1"/>
    <property type="match status" value="1"/>
</dbReference>
<dbReference type="OMA" id="NTEAFTC"/>
<dbReference type="GeneID" id="111242874"/>
<keyword evidence="10" id="KW-0539">Nucleus</keyword>
<organism evidence="15 16">
    <name type="scientific">Varroa destructor</name>
    <name type="common">Honeybee mite</name>
    <dbReference type="NCBI Taxonomy" id="109461"/>
    <lineage>
        <taxon>Eukaryota</taxon>
        <taxon>Metazoa</taxon>
        <taxon>Ecdysozoa</taxon>
        <taxon>Arthropoda</taxon>
        <taxon>Chelicerata</taxon>
        <taxon>Arachnida</taxon>
        <taxon>Acari</taxon>
        <taxon>Parasitiformes</taxon>
        <taxon>Mesostigmata</taxon>
        <taxon>Gamasina</taxon>
        <taxon>Dermanyssoidea</taxon>
        <taxon>Varroidae</taxon>
        <taxon>Varroa</taxon>
    </lineage>
</organism>
<dbReference type="RefSeq" id="XP_022643526.1">
    <property type="nucleotide sequence ID" value="XM_022787791.1"/>
</dbReference>
<dbReference type="SMART" id="SM00355">
    <property type="entry name" value="ZnF_C2H2"/>
    <property type="match status" value="5"/>
</dbReference>
<proteinExistence type="inferred from homology"/>
<feature type="region of interest" description="Disordered" evidence="13">
    <location>
        <begin position="105"/>
        <end position="226"/>
    </location>
</feature>
<dbReference type="PROSITE" id="PS00028">
    <property type="entry name" value="ZINC_FINGER_C2H2_1"/>
    <property type="match status" value="4"/>
</dbReference>
<dbReference type="InterPro" id="IPR050527">
    <property type="entry name" value="Snail/Krueppel_Znf"/>
</dbReference>
<dbReference type="KEGG" id="vde:111242874"/>
<dbReference type="PANTHER" id="PTHR24388:SF54">
    <property type="entry name" value="PROTEIN ESCARGOT"/>
    <property type="match status" value="1"/>
</dbReference>
<feature type="domain" description="C2H2-type" evidence="14">
    <location>
        <begin position="331"/>
        <end position="358"/>
    </location>
</feature>
<evidence type="ECO:0000256" key="9">
    <source>
        <dbReference type="ARBA" id="ARBA00023163"/>
    </source>
</evidence>
<keyword evidence="6" id="KW-0862">Zinc</keyword>
<keyword evidence="9" id="KW-0804">Transcription</keyword>
<dbReference type="FunFam" id="3.30.160.60:FF:000145">
    <property type="entry name" value="Zinc finger protein 574"/>
    <property type="match status" value="1"/>
</dbReference>
<feature type="compositionally biased region" description="Low complexity" evidence="13">
    <location>
        <begin position="434"/>
        <end position="443"/>
    </location>
</feature>
<feature type="compositionally biased region" description="Polar residues" evidence="13">
    <location>
        <begin position="182"/>
        <end position="192"/>
    </location>
</feature>
<dbReference type="GO" id="GO:0005634">
    <property type="term" value="C:nucleus"/>
    <property type="evidence" value="ECO:0007669"/>
    <property type="project" value="UniProtKB-SubCell"/>
</dbReference>
<feature type="compositionally biased region" description="Pro residues" evidence="13">
    <location>
        <begin position="151"/>
        <end position="164"/>
    </location>
</feature>
<comment type="similarity">
    <text evidence="11">Belongs to the snail C2H2-type zinc-finger protein family.</text>
</comment>
<evidence type="ECO:0000256" key="12">
    <source>
        <dbReference type="PROSITE-ProRule" id="PRU00042"/>
    </source>
</evidence>
<protein>
    <recommendedName>
        <fullName evidence="14">C2H2-type domain-containing protein</fullName>
    </recommendedName>
</protein>
<evidence type="ECO:0000256" key="8">
    <source>
        <dbReference type="ARBA" id="ARBA00023125"/>
    </source>
</evidence>
<keyword evidence="7" id="KW-0805">Transcription regulation</keyword>
<reference evidence="15" key="1">
    <citation type="submission" date="2021-01" db="UniProtKB">
        <authorList>
            <consortium name="EnsemblMetazoa"/>
        </authorList>
    </citation>
    <scope>IDENTIFICATION</scope>
</reference>
<feature type="compositionally biased region" description="Polar residues" evidence="13">
    <location>
        <begin position="105"/>
        <end position="116"/>
    </location>
</feature>